<dbReference type="InterPro" id="IPR036597">
    <property type="entry name" value="Fido-like_dom_sf"/>
</dbReference>
<sequence length="428" mass="48816">MVLVPSIITMAHLKCFQTSRPDLKHSAVAASLLSHILYSLCMMLPKQTLPTDIMGAEDSSKLEASLLVDDTNLFACAASARLWEGLLERYRIPFLLLLVADVRMALDHAPTALPLYRELQTTIQNINLASWIDESDETISFTRRVTDSLRLSIEYAPGQNWRPERLSEPFPLFKLSKETHSEIDRLWSEVSELENADRDLKTFHCIHTNDIEGVGTLEDSSYLLLLTRGLFSANTRRETVVYTGELKEQPELFLRVLRGTNNALSRVMEMATSEHLTLTPAIICELHHVMLQGTQTVYLDDRDTLRYCAVGVTRQATQINVTARLPTGKMVQFCPHTEVDSYMAYLYHRFNMLMKSLDEDQLDAYACAAWISQNFIDIHPFEVSFGIYYSPPRRLQSRMAMAGSRECSHPFPRATRSAPYLRYNGHQE</sequence>
<dbReference type="Proteomes" id="UP001175226">
    <property type="component" value="Unassembled WGS sequence"/>
</dbReference>
<dbReference type="SUPFAM" id="SSF140931">
    <property type="entry name" value="Fic-like"/>
    <property type="match status" value="1"/>
</dbReference>
<gene>
    <name evidence="1" type="ORF">EV421DRAFT_2041551</name>
</gene>
<dbReference type="EMBL" id="JAUEPT010000130">
    <property type="protein sequence ID" value="KAK0430866.1"/>
    <property type="molecule type" value="Genomic_DNA"/>
</dbReference>
<reference evidence="1" key="1">
    <citation type="submission" date="2023-06" db="EMBL/GenBank/DDBJ databases">
        <authorList>
            <consortium name="Lawrence Berkeley National Laboratory"/>
            <person name="Ahrendt S."/>
            <person name="Sahu N."/>
            <person name="Indic B."/>
            <person name="Wong-Bajracharya J."/>
            <person name="Merenyi Z."/>
            <person name="Ke H.-M."/>
            <person name="Monk M."/>
            <person name="Kocsube S."/>
            <person name="Drula E."/>
            <person name="Lipzen A."/>
            <person name="Balint B."/>
            <person name="Henrissat B."/>
            <person name="Andreopoulos B."/>
            <person name="Martin F.M."/>
            <person name="Harder C.B."/>
            <person name="Rigling D."/>
            <person name="Ford K.L."/>
            <person name="Foster G.D."/>
            <person name="Pangilinan J."/>
            <person name="Papanicolaou A."/>
            <person name="Barry K."/>
            <person name="LaButti K."/>
            <person name="Viragh M."/>
            <person name="Koriabine M."/>
            <person name="Yan M."/>
            <person name="Riley R."/>
            <person name="Champramary S."/>
            <person name="Plett K.L."/>
            <person name="Tsai I.J."/>
            <person name="Slot J."/>
            <person name="Sipos G."/>
            <person name="Plett J."/>
            <person name="Nagy L.G."/>
            <person name="Grigoriev I.V."/>
        </authorList>
    </citation>
    <scope>NUCLEOTIDE SEQUENCE</scope>
    <source>
        <strain evidence="1">FPL87.14</strain>
    </source>
</reference>
<comment type="caution">
    <text evidence="1">The sequence shown here is derived from an EMBL/GenBank/DDBJ whole genome shotgun (WGS) entry which is preliminary data.</text>
</comment>
<keyword evidence="2" id="KW-1185">Reference proteome</keyword>
<accession>A0AA39IUS7</accession>
<name>A0AA39IUS7_9AGAR</name>
<dbReference type="AlphaFoldDB" id="A0AA39IUS7"/>
<evidence type="ECO:0000313" key="2">
    <source>
        <dbReference type="Proteomes" id="UP001175226"/>
    </source>
</evidence>
<organism evidence="1 2">
    <name type="scientific">Armillaria borealis</name>
    <dbReference type="NCBI Taxonomy" id="47425"/>
    <lineage>
        <taxon>Eukaryota</taxon>
        <taxon>Fungi</taxon>
        <taxon>Dikarya</taxon>
        <taxon>Basidiomycota</taxon>
        <taxon>Agaricomycotina</taxon>
        <taxon>Agaricomycetes</taxon>
        <taxon>Agaricomycetidae</taxon>
        <taxon>Agaricales</taxon>
        <taxon>Marasmiineae</taxon>
        <taxon>Physalacriaceae</taxon>
        <taxon>Armillaria</taxon>
    </lineage>
</organism>
<dbReference type="Gene3D" id="1.10.3290.10">
    <property type="entry name" value="Fido-like domain"/>
    <property type="match status" value="1"/>
</dbReference>
<protein>
    <submittedName>
        <fullName evidence="1">Uncharacterized protein</fullName>
    </submittedName>
</protein>
<evidence type="ECO:0000313" key="1">
    <source>
        <dbReference type="EMBL" id="KAK0430866.1"/>
    </source>
</evidence>
<proteinExistence type="predicted"/>